<dbReference type="AlphaFoldDB" id="A0A2Z7B7H1"/>
<organism evidence="1 2">
    <name type="scientific">Dorcoceras hygrometricum</name>
    <dbReference type="NCBI Taxonomy" id="472368"/>
    <lineage>
        <taxon>Eukaryota</taxon>
        <taxon>Viridiplantae</taxon>
        <taxon>Streptophyta</taxon>
        <taxon>Embryophyta</taxon>
        <taxon>Tracheophyta</taxon>
        <taxon>Spermatophyta</taxon>
        <taxon>Magnoliopsida</taxon>
        <taxon>eudicotyledons</taxon>
        <taxon>Gunneridae</taxon>
        <taxon>Pentapetalae</taxon>
        <taxon>asterids</taxon>
        <taxon>lamiids</taxon>
        <taxon>Lamiales</taxon>
        <taxon>Gesneriaceae</taxon>
        <taxon>Didymocarpoideae</taxon>
        <taxon>Trichosporeae</taxon>
        <taxon>Loxocarpinae</taxon>
        <taxon>Dorcoceras</taxon>
    </lineage>
</organism>
<gene>
    <name evidence="1" type="ORF">F511_19666</name>
</gene>
<accession>A0A2Z7B7H1</accession>
<dbReference type="OrthoDB" id="409848at2759"/>
<protein>
    <submittedName>
        <fullName evidence="1">Uncharacterized protein</fullName>
    </submittedName>
</protein>
<keyword evidence="2" id="KW-1185">Reference proteome</keyword>
<dbReference type="PANTHER" id="PTHR38360:SF1">
    <property type="entry name" value="F12P19.7"/>
    <property type="match status" value="1"/>
</dbReference>
<dbReference type="PANTHER" id="PTHR38360">
    <property type="entry name" value="OS03G0120000 PROTEIN"/>
    <property type="match status" value="1"/>
</dbReference>
<name>A0A2Z7B7H1_9LAMI</name>
<dbReference type="EMBL" id="KV008727">
    <property type="protein sequence ID" value="KZV30123.1"/>
    <property type="molecule type" value="Genomic_DNA"/>
</dbReference>
<dbReference type="Proteomes" id="UP000250235">
    <property type="component" value="Unassembled WGS sequence"/>
</dbReference>
<proteinExistence type="predicted"/>
<reference evidence="1 2" key="1">
    <citation type="journal article" date="2015" name="Proc. Natl. Acad. Sci. U.S.A.">
        <title>The resurrection genome of Boea hygrometrica: A blueprint for survival of dehydration.</title>
        <authorList>
            <person name="Xiao L."/>
            <person name="Yang G."/>
            <person name="Zhang L."/>
            <person name="Yang X."/>
            <person name="Zhao S."/>
            <person name="Ji Z."/>
            <person name="Zhou Q."/>
            <person name="Hu M."/>
            <person name="Wang Y."/>
            <person name="Chen M."/>
            <person name="Xu Y."/>
            <person name="Jin H."/>
            <person name="Xiao X."/>
            <person name="Hu G."/>
            <person name="Bao F."/>
            <person name="Hu Y."/>
            <person name="Wan P."/>
            <person name="Li L."/>
            <person name="Deng X."/>
            <person name="Kuang T."/>
            <person name="Xiang C."/>
            <person name="Zhu J.K."/>
            <person name="Oliver M.J."/>
            <person name="He Y."/>
        </authorList>
    </citation>
    <scope>NUCLEOTIDE SEQUENCE [LARGE SCALE GENOMIC DNA]</scope>
    <source>
        <strain evidence="2">cv. XS01</strain>
    </source>
</reference>
<evidence type="ECO:0000313" key="2">
    <source>
        <dbReference type="Proteomes" id="UP000250235"/>
    </source>
</evidence>
<evidence type="ECO:0000313" key="1">
    <source>
        <dbReference type="EMBL" id="KZV30123.1"/>
    </source>
</evidence>
<sequence length="85" mass="9724">MASQSLWRYDKRLYQDSDALDWFDGAISQPHLVLADLIEALYPTGNYTTIYFRNIAKGEGVVNIGPEMCNRERDVLMEPVIVPCE</sequence>